<dbReference type="EMBL" id="LROM01000106">
    <property type="protein sequence ID" value="OEZ96763.1"/>
    <property type="molecule type" value="Genomic_DNA"/>
</dbReference>
<dbReference type="EC" id="2.7.1.-" evidence="2"/>
<comment type="caution">
    <text evidence="2">The sequence shown here is derived from an EMBL/GenBank/DDBJ whole genome shotgun (WGS) entry which is preliminary data.</text>
</comment>
<accession>A0A1E7WEP4</accession>
<sequence>MTATAAPHDATFFIALNAGSGHSETDERRSTIETVMRDAGRRFELTMIDQPDTIDEIATRLAKQAADSGGVLVAAGGDGTINAVARQAVAHGCKFGVLPQGTFNYFGRTHGIPEDLTEAVHALLASRVHAVQVGVINDRVFLVNASIGLYPNMLEAREADKQQFGRSRLVAVFSAFKTLLRPHRRLRLALNIDGKPRHLRTATFFVGNNRLQMEQIGIPPLSDALEDGRLAAVAPRTKGKFGMLWLMLHGALGRMGRLNQADELTTFSFKRVEVKVRSLSRRRQVKVATDGEITMMSNPLEIHVMDEQLLLLKPDPKPADVD</sequence>
<evidence type="ECO:0000313" key="2">
    <source>
        <dbReference type="EMBL" id="OEZ96763.1"/>
    </source>
</evidence>
<protein>
    <submittedName>
        <fullName evidence="2">Putative lipid kinase BmrU</fullName>
        <ecNumber evidence="2">2.7.1.-</ecNumber>
    </submittedName>
</protein>
<dbReference type="Pfam" id="PF00781">
    <property type="entry name" value="DAGK_cat"/>
    <property type="match status" value="1"/>
</dbReference>
<dbReference type="AlphaFoldDB" id="A0A1E7WEP4"/>
<dbReference type="PROSITE" id="PS50146">
    <property type="entry name" value="DAGK"/>
    <property type="match status" value="1"/>
</dbReference>
<feature type="domain" description="DAGKc" evidence="1">
    <location>
        <begin position="5"/>
        <end position="140"/>
    </location>
</feature>
<dbReference type="RefSeq" id="WP_070250184.1">
    <property type="nucleotide sequence ID" value="NZ_LROM01000106.1"/>
</dbReference>
<dbReference type="Proteomes" id="UP000175989">
    <property type="component" value="Unassembled WGS sequence"/>
</dbReference>
<dbReference type="SUPFAM" id="SSF111331">
    <property type="entry name" value="NAD kinase/diacylglycerol kinase-like"/>
    <property type="match status" value="1"/>
</dbReference>
<gene>
    <name evidence="2" type="primary">bmrU</name>
    <name evidence="2" type="ORF">DUPY_38510</name>
</gene>
<organism evidence="2 3">
    <name type="scientific">Duganella phyllosphaerae</name>
    <dbReference type="NCBI Taxonomy" id="762836"/>
    <lineage>
        <taxon>Bacteria</taxon>
        <taxon>Pseudomonadati</taxon>
        <taxon>Pseudomonadota</taxon>
        <taxon>Betaproteobacteria</taxon>
        <taxon>Burkholderiales</taxon>
        <taxon>Oxalobacteraceae</taxon>
        <taxon>Telluria group</taxon>
        <taxon>Duganella</taxon>
    </lineage>
</organism>
<dbReference type="PANTHER" id="PTHR12358">
    <property type="entry name" value="SPHINGOSINE KINASE"/>
    <property type="match status" value="1"/>
</dbReference>
<dbReference type="Gene3D" id="3.40.50.10330">
    <property type="entry name" value="Probable inorganic polyphosphate/atp-NAD kinase, domain 1"/>
    <property type="match status" value="1"/>
</dbReference>
<dbReference type="Gene3D" id="2.60.200.40">
    <property type="match status" value="1"/>
</dbReference>
<evidence type="ECO:0000259" key="1">
    <source>
        <dbReference type="PROSITE" id="PS50146"/>
    </source>
</evidence>
<keyword evidence="2" id="KW-0418">Kinase</keyword>
<dbReference type="PATRIC" id="fig|762836.4.peg.3973"/>
<evidence type="ECO:0000313" key="3">
    <source>
        <dbReference type="Proteomes" id="UP000175989"/>
    </source>
</evidence>
<keyword evidence="2" id="KW-0808">Transferase</keyword>
<dbReference type="InterPro" id="IPR016064">
    <property type="entry name" value="NAD/diacylglycerol_kinase_sf"/>
</dbReference>
<dbReference type="InterPro" id="IPR001206">
    <property type="entry name" value="Diacylglycerol_kinase_cat_dom"/>
</dbReference>
<dbReference type="SMART" id="SM00046">
    <property type="entry name" value="DAGKc"/>
    <property type="match status" value="1"/>
</dbReference>
<proteinExistence type="predicted"/>
<dbReference type="GO" id="GO:0016301">
    <property type="term" value="F:kinase activity"/>
    <property type="evidence" value="ECO:0007669"/>
    <property type="project" value="UniProtKB-KW"/>
</dbReference>
<name>A0A1E7WEP4_9BURK</name>
<dbReference type="PANTHER" id="PTHR12358:SF54">
    <property type="entry name" value="SPHINGOSINE KINASE RELATED PROTEIN"/>
    <property type="match status" value="1"/>
</dbReference>
<dbReference type="InterPro" id="IPR017438">
    <property type="entry name" value="ATP-NAD_kinase_N"/>
</dbReference>
<reference evidence="3" key="1">
    <citation type="journal article" date="2016" name="Front. Microbiol.">
        <title>Molecular Keys to the Janthinobacterium and Duganella spp. Interaction with the Plant Pathogen Fusarium graminearum.</title>
        <authorList>
            <person name="Haack F.S."/>
            <person name="Poehlein A."/>
            <person name="Kroger C."/>
            <person name="Voigt C.A."/>
            <person name="Piepenbring M."/>
            <person name="Bode H.B."/>
            <person name="Daniel R."/>
            <person name="Schafer W."/>
            <person name="Streit W.R."/>
        </authorList>
    </citation>
    <scope>NUCLEOTIDE SEQUENCE [LARGE SCALE GENOMIC DNA]</scope>
    <source>
        <strain evidence="3">T54</strain>
    </source>
</reference>
<dbReference type="InterPro" id="IPR050187">
    <property type="entry name" value="Lipid_Phosphate_FormReg"/>
</dbReference>
<dbReference type="OrthoDB" id="142078at2"/>
<keyword evidence="3" id="KW-1185">Reference proteome</keyword>